<keyword evidence="7" id="KW-1185">Reference proteome</keyword>
<evidence type="ECO:0000256" key="3">
    <source>
        <dbReference type="ARBA" id="ARBA00023295"/>
    </source>
</evidence>
<dbReference type="Gene3D" id="3.20.20.80">
    <property type="entry name" value="Glycosidases"/>
    <property type="match status" value="1"/>
</dbReference>
<evidence type="ECO:0000256" key="2">
    <source>
        <dbReference type="ARBA" id="ARBA00022801"/>
    </source>
</evidence>
<dbReference type="Gene3D" id="2.80.10.50">
    <property type="match status" value="1"/>
</dbReference>
<feature type="domain" description="Glycoside hydrolase family 5" evidence="5">
    <location>
        <begin position="53"/>
        <end position="334"/>
    </location>
</feature>
<dbReference type="InterPro" id="IPR035992">
    <property type="entry name" value="Ricin_B-like_lectins"/>
</dbReference>
<dbReference type="PANTHER" id="PTHR31263:SF44">
    <property type="entry name" value="OS04G0481200 PROTEIN"/>
    <property type="match status" value="1"/>
</dbReference>
<evidence type="ECO:0000256" key="1">
    <source>
        <dbReference type="ARBA" id="ARBA00005641"/>
    </source>
</evidence>
<evidence type="ECO:0000313" key="6">
    <source>
        <dbReference type="EMBL" id="KAE8023566.1"/>
    </source>
</evidence>
<dbReference type="EMBL" id="CM017323">
    <property type="protein sequence ID" value="KAE8023566.1"/>
    <property type="molecule type" value="Genomic_DNA"/>
</dbReference>
<dbReference type="PANTHER" id="PTHR31263">
    <property type="entry name" value="CELLULASE FAMILY PROTEIN (AFU_ORTHOLOGUE AFUA_5G14560)"/>
    <property type="match status" value="1"/>
</dbReference>
<comment type="similarity">
    <text evidence="1 4">Belongs to the glycosyl hydrolase 5 (cellulase A) family.</text>
</comment>
<organism evidence="6 7">
    <name type="scientific">Carpinus fangiana</name>
    <dbReference type="NCBI Taxonomy" id="176857"/>
    <lineage>
        <taxon>Eukaryota</taxon>
        <taxon>Viridiplantae</taxon>
        <taxon>Streptophyta</taxon>
        <taxon>Embryophyta</taxon>
        <taxon>Tracheophyta</taxon>
        <taxon>Spermatophyta</taxon>
        <taxon>Magnoliopsida</taxon>
        <taxon>eudicotyledons</taxon>
        <taxon>Gunneridae</taxon>
        <taxon>Pentapetalae</taxon>
        <taxon>rosids</taxon>
        <taxon>fabids</taxon>
        <taxon>Fagales</taxon>
        <taxon>Betulaceae</taxon>
        <taxon>Carpinus</taxon>
    </lineage>
</organism>
<dbReference type="GO" id="GO:0000272">
    <property type="term" value="P:polysaccharide catabolic process"/>
    <property type="evidence" value="ECO:0007669"/>
    <property type="project" value="InterPro"/>
</dbReference>
<gene>
    <name evidence="6" type="ORF">FH972_009244</name>
</gene>
<sequence>MIIFSQTKPAMAVSLSTNSRWIVNEGGQRVKLACVNWVSHLAPVVAEGLSKQPMDAISKRIVSMGFNCVRLTWPLSLATNLSLASLTVRESFERLGLSQYIASIQANNPFIIDLSLIKAFQAVVSNLGANNLMVILDNHISEPGWCCSETDGSGFFGDKYFNPDVWIEGLTQMATMFKGVANFVGMSLRNELRGPRQNVNDWYRYMQKGAEAVHTANPDVLVILSGLSYDTNLSFLRNQPLSLTFTGKLVFEAHRYGFTDDSTWKNGNANEACGIVMDIIMRSAGFLLEQGLPLFFSEFGMDLRGNNTLLNRYMNCFLAMAADLDFDWALWTLGGSYYIKQGVIGFNEYYGLLNSNWTEPRNSNFLQRISALQSPFQGPGLSESNEHQVIFHPLTGLCVLKESMLESLRLGPCKSSEAWSYTPKKSLSLKGTNLCLQADGLGKPAKLGGDCTSSGSQWDTLSDSKMHLSSEVGNATSTLCLDVDSSRAIVTNSCKCLSKDTACDPESQWFKLVKSTRNIPTF</sequence>
<name>A0A5N6R1D2_9ROSI</name>
<keyword evidence="2 4" id="KW-0378">Hydrolase</keyword>
<dbReference type="GO" id="GO:0004553">
    <property type="term" value="F:hydrolase activity, hydrolyzing O-glycosyl compounds"/>
    <property type="evidence" value="ECO:0007669"/>
    <property type="project" value="InterPro"/>
</dbReference>
<reference evidence="6 7" key="1">
    <citation type="submission" date="2019-06" db="EMBL/GenBank/DDBJ databases">
        <title>A chromosomal-level reference genome of Carpinus fangiana (Coryloideae, Betulaceae).</title>
        <authorList>
            <person name="Yang X."/>
            <person name="Wang Z."/>
            <person name="Zhang L."/>
            <person name="Hao G."/>
            <person name="Liu J."/>
            <person name="Yang Y."/>
        </authorList>
    </citation>
    <scope>NUCLEOTIDE SEQUENCE [LARGE SCALE GENOMIC DNA]</scope>
    <source>
        <strain evidence="6">Cfa_2016G</strain>
        <tissue evidence="6">Leaf</tissue>
    </source>
</reference>
<evidence type="ECO:0000259" key="5">
    <source>
        <dbReference type="Pfam" id="PF00150"/>
    </source>
</evidence>
<evidence type="ECO:0000313" key="7">
    <source>
        <dbReference type="Proteomes" id="UP000327013"/>
    </source>
</evidence>
<dbReference type="Pfam" id="PF00150">
    <property type="entry name" value="Cellulase"/>
    <property type="match status" value="1"/>
</dbReference>
<dbReference type="InterPro" id="IPR017853">
    <property type="entry name" value="GH"/>
</dbReference>
<dbReference type="SUPFAM" id="SSF50370">
    <property type="entry name" value="Ricin B-like lectins"/>
    <property type="match status" value="1"/>
</dbReference>
<dbReference type="SUPFAM" id="SSF51445">
    <property type="entry name" value="(Trans)glycosidases"/>
    <property type="match status" value="1"/>
</dbReference>
<evidence type="ECO:0000256" key="4">
    <source>
        <dbReference type="RuleBase" id="RU361153"/>
    </source>
</evidence>
<dbReference type="AlphaFoldDB" id="A0A5N6R1D2"/>
<dbReference type="Proteomes" id="UP000327013">
    <property type="component" value="Chromosome 3"/>
</dbReference>
<keyword evidence="3 4" id="KW-0326">Glycosidase</keyword>
<protein>
    <recommendedName>
        <fullName evidence="5">Glycoside hydrolase family 5 domain-containing protein</fullName>
    </recommendedName>
</protein>
<proteinExistence type="inferred from homology"/>
<accession>A0A5N6R1D2</accession>
<dbReference type="OrthoDB" id="442731at2759"/>
<dbReference type="InterPro" id="IPR001547">
    <property type="entry name" value="Glyco_hydro_5"/>
</dbReference>